<evidence type="ECO:0000256" key="1">
    <source>
        <dbReference type="SAM" id="SignalP"/>
    </source>
</evidence>
<reference evidence="2 3" key="1">
    <citation type="submission" date="2021-06" db="EMBL/GenBank/DDBJ databases">
        <authorList>
            <person name="Palmer J.M."/>
        </authorList>
    </citation>
    <scope>NUCLEOTIDE SEQUENCE [LARGE SCALE GENOMIC DNA]</scope>
    <source>
        <strain evidence="2 3">GA_2019</strain>
        <tissue evidence="2">Muscle</tissue>
    </source>
</reference>
<name>A0ABV0N7I2_9TELE</name>
<dbReference type="Proteomes" id="UP001476798">
    <property type="component" value="Unassembled WGS sequence"/>
</dbReference>
<gene>
    <name evidence="2" type="ORF">GOODEAATRI_032854</name>
</gene>
<keyword evidence="3" id="KW-1185">Reference proteome</keyword>
<feature type="chain" id="PRO_5045374395" evidence="1">
    <location>
        <begin position="43"/>
        <end position="176"/>
    </location>
</feature>
<evidence type="ECO:0000313" key="2">
    <source>
        <dbReference type="EMBL" id="MEQ2166874.1"/>
    </source>
</evidence>
<accession>A0ABV0N7I2</accession>
<organism evidence="2 3">
    <name type="scientific">Goodea atripinnis</name>
    <dbReference type="NCBI Taxonomy" id="208336"/>
    <lineage>
        <taxon>Eukaryota</taxon>
        <taxon>Metazoa</taxon>
        <taxon>Chordata</taxon>
        <taxon>Craniata</taxon>
        <taxon>Vertebrata</taxon>
        <taxon>Euteleostomi</taxon>
        <taxon>Actinopterygii</taxon>
        <taxon>Neopterygii</taxon>
        <taxon>Teleostei</taxon>
        <taxon>Neoteleostei</taxon>
        <taxon>Acanthomorphata</taxon>
        <taxon>Ovalentaria</taxon>
        <taxon>Atherinomorphae</taxon>
        <taxon>Cyprinodontiformes</taxon>
        <taxon>Goodeidae</taxon>
        <taxon>Goodea</taxon>
    </lineage>
</organism>
<dbReference type="EMBL" id="JAHRIO010026383">
    <property type="protein sequence ID" value="MEQ2166874.1"/>
    <property type="molecule type" value="Genomic_DNA"/>
</dbReference>
<evidence type="ECO:0000313" key="3">
    <source>
        <dbReference type="Proteomes" id="UP001476798"/>
    </source>
</evidence>
<proteinExistence type="predicted"/>
<sequence>MPLIIQSNPCCNMPAGQADVGGWRWRRCSWLLLLLDVPLTFPSDTGRRFIPSWKSSRPVCDSHQSKFTSFISPTNLFLFKHHFCSGMQLCLEPNAAALIPCYPKTFYFFIFLFFSCKWISGELSLFCVCFFPDAHDHRGFGPIFVYNTDPADFLLSSNFSIMRPLAKSNYNSLDRI</sequence>
<keyword evidence="1" id="KW-0732">Signal</keyword>
<protein>
    <submittedName>
        <fullName evidence="2">Uncharacterized protein</fullName>
    </submittedName>
</protein>
<feature type="signal peptide" evidence="1">
    <location>
        <begin position="1"/>
        <end position="42"/>
    </location>
</feature>
<comment type="caution">
    <text evidence="2">The sequence shown here is derived from an EMBL/GenBank/DDBJ whole genome shotgun (WGS) entry which is preliminary data.</text>
</comment>